<protein>
    <recommendedName>
        <fullName evidence="6">GDT1 family protein</fullName>
    </recommendedName>
</protein>
<evidence type="ECO:0000256" key="3">
    <source>
        <dbReference type="ARBA" id="ARBA00022692"/>
    </source>
</evidence>
<organism evidence="7 8">
    <name type="scientific">Oliverpabstia intestinalis</name>
    <dbReference type="NCBI Taxonomy" id="2606633"/>
    <lineage>
        <taxon>Bacteria</taxon>
        <taxon>Bacillati</taxon>
        <taxon>Bacillota</taxon>
        <taxon>Clostridia</taxon>
        <taxon>Lachnospirales</taxon>
        <taxon>Lachnospiraceae</taxon>
        <taxon>Oliverpabstia</taxon>
    </lineage>
</organism>
<dbReference type="EMBL" id="VUMS01000004">
    <property type="protein sequence ID" value="MST65782.1"/>
    <property type="molecule type" value="Genomic_DNA"/>
</dbReference>
<comment type="similarity">
    <text evidence="2 6">Belongs to the GDT1 family.</text>
</comment>
<evidence type="ECO:0000256" key="1">
    <source>
        <dbReference type="ARBA" id="ARBA00004141"/>
    </source>
</evidence>
<evidence type="ECO:0000256" key="4">
    <source>
        <dbReference type="ARBA" id="ARBA00022989"/>
    </source>
</evidence>
<dbReference type="Proteomes" id="UP000440513">
    <property type="component" value="Unassembled WGS sequence"/>
</dbReference>
<dbReference type="AlphaFoldDB" id="A0A7X2TL00"/>
<keyword evidence="8" id="KW-1185">Reference proteome</keyword>
<proteinExistence type="inferred from homology"/>
<evidence type="ECO:0000313" key="8">
    <source>
        <dbReference type="Proteomes" id="UP000440513"/>
    </source>
</evidence>
<dbReference type="GO" id="GO:0046873">
    <property type="term" value="F:metal ion transmembrane transporter activity"/>
    <property type="evidence" value="ECO:0007669"/>
    <property type="project" value="InterPro"/>
</dbReference>
<dbReference type="GO" id="GO:0016020">
    <property type="term" value="C:membrane"/>
    <property type="evidence" value="ECO:0007669"/>
    <property type="project" value="UniProtKB-SubCell"/>
</dbReference>
<keyword evidence="5 6" id="KW-0472">Membrane</keyword>
<keyword evidence="3 6" id="KW-0812">Transmembrane</keyword>
<dbReference type="PANTHER" id="PTHR12608:SF1">
    <property type="entry name" value="TRANSMEMBRANE PROTEIN 165"/>
    <property type="match status" value="1"/>
</dbReference>
<dbReference type="Pfam" id="PF01169">
    <property type="entry name" value="GDT1"/>
    <property type="match status" value="2"/>
</dbReference>
<comment type="subcellular location">
    <subcellularLocation>
        <location evidence="1 6">Membrane</location>
        <topology evidence="1 6">Multi-pass membrane protein</topology>
    </subcellularLocation>
</comment>
<comment type="caution">
    <text evidence="7">The sequence shown here is derived from an EMBL/GenBank/DDBJ whole genome shotgun (WGS) entry which is preliminary data.</text>
</comment>
<accession>A0A7X2TL00</accession>
<sequence>MLLFLKVFFTEFIAEMGDKTQLMLIALTSKYKLKDIIMGTAAAILVLNGLAVLAGGLVSEFIPEWLIKIVAAFAFLYFAASTLAGDEDEEEEEGGKSKIKFAPLAVFCMFFVAELGDKTQLTAITFGANEGMGAAFIVWIGCSLGLFLADILGMLVGYLLKSKTPDGLLNTLAFVIFVIFGIYTAYQALNLISENVCPITVWPLLSAVTVVFVVICVWLYMKKKKGQDVSADKG</sequence>
<feature type="transmembrane region" description="Helical" evidence="6">
    <location>
        <begin position="65"/>
        <end position="85"/>
    </location>
</feature>
<evidence type="ECO:0000256" key="5">
    <source>
        <dbReference type="ARBA" id="ARBA00023136"/>
    </source>
</evidence>
<evidence type="ECO:0000256" key="6">
    <source>
        <dbReference type="RuleBase" id="RU365102"/>
    </source>
</evidence>
<keyword evidence="4 6" id="KW-1133">Transmembrane helix</keyword>
<dbReference type="PANTHER" id="PTHR12608">
    <property type="entry name" value="TRANSMEMBRANE PROTEIN HTP-1 RELATED"/>
    <property type="match status" value="1"/>
</dbReference>
<feature type="transmembrane region" description="Helical" evidence="6">
    <location>
        <begin position="167"/>
        <end position="189"/>
    </location>
</feature>
<feature type="transmembrane region" description="Helical" evidence="6">
    <location>
        <begin position="136"/>
        <end position="160"/>
    </location>
</feature>
<dbReference type="RefSeq" id="WP_154431518.1">
    <property type="nucleotide sequence ID" value="NZ_VUMS01000004.1"/>
</dbReference>
<evidence type="ECO:0000313" key="7">
    <source>
        <dbReference type="EMBL" id="MST65782.1"/>
    </source>
</evidence>
<feature type="transmembrane region" description="Helical" evidence="6">
    <location>
        <begin position="201"/>
        <end position="221"/>
    </location>
</feature>
<reference evidence="7 8" key="1">
    <citation type="submission" date="2019-08" db="EMBL/GenBank/DDBJ databases">
        <title>In-depth cultivation of the pig gut microbiome towards novel bacterial diversity and tailored functional studies.</title>
        <authorList>
            <person name="Wylensek D."/>
            <person name="Hitch T.C.A."/>
            <person name="Clavel T."/>
        </authorList>
    </citation>
    <scope>NUCLEOTIDE SEQUENCE [LARGE SCALE GENOMIC DNA]</scope>
    <source>
        <strain evidence="7 8">BSM-380-WT-5A</strain>
    </source>
</reference>
<dbReference type="InterPro" id="IPR001727">
    <property type="entry name" value="GDT1-like"/>
</dbReference>
<gene>
    <name evidence="7" type="ORF">FYJ57_03305</name>
</gene>
<name>A0A7X2TL00_9FIRM</name>
<feature type="transmembrane region" description="Helical" evidence="6">
    <location>
        <begin position="36"/>
        <end position="59"/>
    </location>
</feature>
<evidence type="ECO:0000256" key="2">
    <source>
        <dbReference type="ARBA" id="ARBA00009190"/>
    </source>
</evidence>